<name>A0AAU8MX12_9GAMM</name>
<dbReference type="EMBL" id="CP159925">
    <property type="protein sequence ID" value="XCO76153.1"/>
    <property type="molecule type" value="Genomic_DNA"/>
</dbReference>
<dbReference type="PANTHER" id="PTHR12151">
    <property type="entry name" value="ELECTRON TRANSPORT PROTIN SCO1/SENC FAMILY MEMBER"/>
    <property type="match status" value="1"/>
</dbReference>
<dbReference type="PANTHER" id="PTHR12151:SF25">
    <property type="entry name" value="LINALOOL DEHYDRATASE_ISOMERASE DOMAIN-CONTAINING PROTEIN"/>
    <property type="match status" value="1"/>
</dbReference>
<evidence type="ECO:0000256" key="2">
    <source>
        <dbReference type="ARBA" id="ARBA00023008"/>
    </source>
</evidence>
<evidence type="ECO:0000256" key="4">
    <source>
        <dbReference type="PIRSR" id="PIRSR603782-2"/>
    </source>
</evidence>
<keyword evidence="2 3" id="KW-0186">Copper</keyword>
<feature type="disulfide bond" description="Redox-active" evidence="4">
    <location>
        <begin position="93"/>
        <end position="97"/>
    </location>
</feature>
<dbReference type="Proteomes" id="UP001387215">
    <property type="component" value="Unassembled WGS sequence"/>
</dbReference>
<dbReference type="GO" id="GO:0046872">
    <property type="term" value="F:metal ion binding"/>
    <property type="evidence" value="ECO:0007669"/>
    <property type="project" value="UniProtKB-KW"/>
</dbReference>
<dbReference type="CDD" id="cd02968">
    <property type="entry name" value="SCO"/>
    <property type="match status" value="1"/>
</dbReference>
<feature type="domain" description="Thioredoxin" evidence="5">
    <location>
        <begin position="55"/>
        <end position="214"/>
    </location>
</feature>
<dbReference type="PROSITE" id="PS51352">
    <property type="entry name" value="THIOREDOXIN_2"/>
    <property type="match status" value="1"/>
</dbReference>
<dbReference type="InterPro" id="IPR013766">
    <property type="entry name" value="Thioredoxin_domain"/>
</dbReference>
<reference evidence="7" key="2">
    <citation type="submission" date="2024-06" db="EMBL/GenBank/DDBJ databases">
        <authorList>
            <person name="Li S."/>
        </authorList>
    </citation>
    <scope>NUCLEOTIDE SEQUENCE</scope>
    <source>
        <strain evidence="7">SR10</strain>
    </source>
</reference>
<dbReference type="RefSeq" id="WP_336132812.1">
    <property type="nucleotide sequence ID" value="NZ_CP159925.1"/>
</dbReference>
<dbReference type="Gene3D" id="3.40.30.10">
    <property type="entry name" value="Glutaredoxin"/>
    <property type="match status" value="1"/>
</dbReference>
<accession>A0AAU8MX12</accession>
<dbReference type="Pfam" id="PF02630">
    <property type="entry name" value="SCO1-SenC"/>
    <property type="match status" value="1"/>
</dbReference>
<reference evidence="6 8" key="1">
    <citation type="submission" date="2024-02" db="EMBL/GenBank/DDBJ databases">
        <title>Lysobacter Genome Sequencing and Mining.</title>
        <authorList>
            <person name="Bierman J."/>
            <person name="Walker M.C."/>
        </authorList>
    </citation>
    <scope>NUCLEOTIDE SEQUENCE [LARGE SCALE GENOMIC DNA]</scope>
    <source>
        <strain evidence="6 8">PB6250</strain>
    </source>
</reference>
<protein>
    <submittedName>
        <fullName evidence="7">SCO family protein</fullName>
    </submittedName>
</protein>
<proteinExistence type="inferred from homology"/>
<dbReference type="SUPFAM" id="SSF52833">
    <property type="entry name" value="Thioredoxin-like"/>
    <property type="match status" value="1"/>
</dbReference>
<evidence type="ECO:0000313" key="6">
    <source>
        <dbReference type="EMBL" id="MEI2457174.1"/>
    </source>
</evidence>
<feature type="binding site" evidence="3">
    <location>
        <position position="180"/>
    </location>
    <ligand>
        <name>Cu cation</name>
        <dbReference type="ChEBI" id="CHEBI:23378"/>
    </ligand>
</feature>
<evidence type="ECO:0000256" key="3">
    <source>
        <dbReference type="PIRSR" id="PIRSR603782-1"/>
    </source>
</evidence>
<keyword evidence="8" id="KW-1185">Reference proteome</keyword>
<dbReference type="InterPro" id="IPR003782">
    <property type="entry name" value="SCO1/SenC"/>
</dbReference>
<keyword evidence="4" id="KW-1015">Disulfide bond</keyword>
<organism evidence="7">
    <name type="scientific">Lysobacter firmicutimachus</name>
    <dbReference type="NCBI Taxonomy" id="1792846"/>
    <lineage>
        <taxon>Bacteria</taxon>
        <taxon>Pseudomonadati</taxon>
        <taxon>Pseudomonadota</taxon>
        <taxon>Gammaproteobacteria</taxon>
        <taxon>Lysobacterales</taxon>
        <taxon>Lysobacteraceae</taxon>
        <taxon>Lysobacter</taxon>
    </lineage>
</organism>
<dbReference type="FunFam" id="3.40.30.10:FF:000013">
    <property type="entry name" value="Blast:Protein SCO1 homolog, mitochondrial"/>
    <property type="match status" value="1"/>
</dbReference>
<dbReference type="AlphaFoldDB" id="A0AAU8MX12"/>
<evidence type="ECO:0000256" key="1">
    <source>
        <dbReference type="ARBA" id="ARBA00010996"/>
    </source>
</evidence>
<evidence type="ECO:0000259" key="5">
    <source>
        <dbReference type="PROSITE" id="PS51352"/>
    </source>
</evidence>
<dbReference type="InterPro" id="IPR036249">
    <property type="entry name" value="Thioredoxin-like_sf"/>
</dbReference>
<sequence length="214" mass="23637">MRTSRIDQAAAVSALRLPVPIELSARRRILAGLACAGLLSACGGQRPLSLHGINLTGRDFARDFQLLDPQGRERRLAEFRGRPVLLFFGFTQCPDVCPTALTRAVQIRKLLGAQGERLQVIFVTLDPERDTPSVLDTYVRAFDPGFLGLYGDAERTARTAKDFRVVYAKVPTGASYTIDHSALSYVFDAEGALRIALRHEQSAQHCVDDIRQIL</sequence>
<evidence type="ECO:0000313" key="8">
    <source>
        <dbReference type="Proteomes" id="UP001387215"/>
    </source>
</evidence>
<dbReference type="EMBL" id="JBANDL010000002">
    <property type="protein sequence ID" value="MEI2457174.1"/>
    <property type="molecule type" value="Genomic_DNA"/>
</dbReference>
<gene>
    <name evidence="7" type="ORF">ABU614_05015</name>
    <name evidence="6" type="ORF">V2J18_21185</name>
</gene>
<keyword evidence="3" id="KW-0479">Metal-binding</keyword>
<feature type="binding site" evidence="3">
    <location>
        <position position="97"/>
    </location>
    <ligand>
        <name>Cu cation</name>
        <dbReference type="ChEBI" id="CHEBI:23378"/>
    </ligand>
</feature>
<comment type="similarity">
    <text evidence="1">Belongs to the SCO1/2 family.</text>
</comment>
<feature type="binding site" evidence="3">
    <location>
        <position position="93"/>
    </location>
    <ligand>
        <name>Cu cation</name>
        <dbReference type="ChEBI" id="CHEBI:23378"/>
    </ligand>
</feature>
<evidence type="ECO:0000313" key="7">
    <source>
        <dbReference type="EMBL" id="XCO76153.1"/>
    </source>
</evidence>